<dbReference type="Pfam" id="PF00401">
    <property type="entry name" value="ATP-synt_DE"/>
    <property type="match status" value="1"/>
</dbReference>
<reference evidence="13 14" key="1">
    <citation type="submission" date="2017-05" db="EMBL/GenBank/DDBJ databases">
        <title>Butyricicoccus porcorum sp. nov. a butyrate-producing bacterium from the swine intestinal tract.</title>
        <authorList>
            <person name="Trachsel J."/>
            <person name="Humphrey S."/>
            <person name="Allen H.K."/>
        </authorList>
    </citation>
    <scope>NUCLEOTIDE SEQUENCE [LARGE SCALE GENOMIC DNA]</scope>
    <source>
        <strain evidence="13">BB10</strain>
    </source>
</reference>
<comment type="caution">
    <text evidence="13">The sequence shown here is derived from an EMBL/GenBank/DDBJ whole genome shotgun (WGS) entry which is preliminary data.</text>
</comment>
<dbReference type="NCBIfam" id="TIGR01216">
    <property type="entry name" value="ATP_synt_epsi"/>
    <property type="match status" value="1"/>
</dbReference>
<dbReference type="SUPFAM" id="SSF46604">
    <property type="entry name" value="Epsilon subunit of F1F0-ATP synthase C-terminal domain"/>
    <property type="match status" value="1"/>
</dbReference>
<evidence type="ECO:0000256" key="4">
    <source>
        <dbReference type="ARBA" id="ARBA00022475"/>
    </source>
</evidence>
<dbReference type="GO" id="GO:0005886">
    <property type="term" value="C:plasma membrane"/>
    <property type="evidence" value="ECO:0007669"/>
    <property type="project" value="UniProtKB-SubCell"/>
</dbReference>
<feature type="domain" description="ATP synthase epsilon subunit C-terminal" evidence="11">
    <location>
        <begin position="87"/>
        <end position="130"/>
    </location>
</feature>
<dbReference type="Proteomes" id="UP000194903">
    <property type="component" value="Unassembled WGS sequence"/>
</dbReference>
<evidence type="ECO:0000256" key="1">
    <source>
        <dbReference type="ARBA" id="ARBA00004202"/>
    </source>
</evidence>
<dbReference type="InterPro" id="IPR036771">
    <property type="entry name" value="ATPsynth_dsu/esu_N"/>
</dbReference>
<evidence type="ECO:0000256" key="6">
    <source>
        <dbReference type="ARBA" id="ARBA00023136"/>
    </source>
</evidence>
<dbReference type="CDD" id="cd12152">
    <property type="entry name" value="F1-ATPase_delta"/>
    <property type="match status" value="1"/>
</dbReference>
<dbReference type="RefSeq" id="WP_087019009.1">
    <property type="nucleotide sequence ID" value="NZ_CP178353.1"/>
</dbReference>
<dbReference type="GO" id="GO:0005524">
    <property type="term" value="F:ATP binding"/>
    <property type="evidence" value="ECO:0007669"/>
    <property type="project" value="UniProtKB-UniRule"/>
</dbReference>
<evidence type="ECO:0000256" key="2">
    <source>
        <dbReference type="ARBA" id="ARBA00005712"/>
    </source>
</evidence>
<name>A0A252F409_9FIRM</name>
<keyword evidence="8 9" id="KW-0066">ATP synthesis</keyword>
<keyword evidence="5 9" id="KW-0406">Ion transport</keyword>
<dbReference type="Gene3D" id="1.20.5.440">
    <property type="entry name" value="ATP synthase delta/epsilon subunit, C-terminal domain"/>
    <property type="match status" value="1"/>
</dbReference>
<dbReference type="InterPro" id="IPR001469">
    <property type="entry name" value="ATP_synth_F1_dsu/esu"/>
</dbReference>
<dbReference type="OrthoDB" id="9804110at2"/>
<accession>A0A252F409</accession>
<dbReference type="AlphaFoldDB" id="A0A252F409"/>
<organism evidence="13 14">
    <name type="scientific">Butyricicoccus porcorum</name>
    <dbReference type="NCBI Taxonomy" id="1945634"/>
    <lineage>
        <taxon>Bacteria</taxon>
        <taxon>Bacillati</taxon>
        <taxon>Bacillota</taxon>
        <taxon>Clostridia</taxon>
        <taxon>Eubacteriales</taxon>
        <taxon>Butyricicoccaceae</taxon>
        <taxon>Butyricicoccus</taxon>
    </lineage>
</organism>
<evidence type="ECO:0000256" key="7">
    <source>
        <dbReference type="ARBA" id="ARBA00023196"/>
    </source>
</evidence>
<evidence type="ECO:0000259" key="11">
    <source>
        <dbReference type="Pfam" id="PF00401"/>
    </source>
</evidence>
<dbReference type="SUPFAM" id="SSF51344">
    <property type="entry name" value="Epsilon subunit of F1F0-ATP synthase N-terminal domain"/>
    <property type="match status" value="1"/>
</dbReference>
<keyword evidence="7 9" id="KW-0139">CF(1)</keyword>
<evidence type="ECO:0000313" key="13">
    <source>
        <dbReference type="EMBL" id="OUM20518.1"/>
    </source>
</evidence>
<dbReference type="GO" id="GO:0045259">
    <property type="term" value="C:proton-transporting ATP synthase complex"/>
    <property type="evidence" value="ECO:0007669"/>
    <property type="project" value="UniProtKB-KW"/>
</dbReference>
<dbReference type="InterPro" id="IPR020546">
    <property type="entry name" value="ATP_synth_F1_dsu/esu_N"/>
</dbReference>
<keyword evidence="4 9" id="KW-1003">Cell membrane</keyword>
<keyword evidence="6 9" id="KW-0472">Membrane</keyword>
<sequence length="132" mass="14777">MSVFHLRIVTADGLYFDGEAQRVIARTIDGDVCILAHHTPYLTALGMGECRVTGSNGETRRAACIGGMLSVMNNEVNLVATTFEWAEDIDISRAERARQRAEELMQKHLDQREYELAQAKLKRALTRINVGK</sequence>
<feature type="domain" description="ATP synthase F1 complex delta/epsilon subunit N-terminal" evidence="12">
    <location>
        <begin position="4"/>
        <end position="82"/>
    </location>
</feature>
<comment type="similarity">
    <text evidence="2 9 10">Belongs to the ATPase epsilon chain family.</text>
</comment>
<gene>
    <name evidence="9" type="primary">atpC</name>
    <name evidence="13" type="ORF">CBW42_06720</name>
</gene>
<keyword evidence="14" id="KW-1185">Reference proteome</keyword>
<protein>
    <recommendedName>
        <fullName evidence="9">ATP synthase epsilon chain</fullName>
    </recommendedName>
    <alternativeName>
        <fullName evidence="9">ATP synthase F1 sector epsilon subunit</fullName>
    </alternativeName>
    <alternativeName>
        <fullName evidence="9">F-ATPase epsilon subunit</fullName>
    </alternativeName>
</protein>
<dbReference type="InterPro" id="IPR036794">
    <property type="entry name" value="ATP_F1_dsu/esu_C_sf"/>
</dbReference>
<keyword evidence="9" id="KW-0375">Hydrogen ion transport</keyword>
<dbReference type="InterPro" id="IPR020547">
    <property type="entry name" value="ATP_synth_F1_esu_C"/>
</dbReference>
<comment type="subunit">
    <text evidence="9 10">F-type ATPases have 2 components, CF(1) - the catalytic core - and CF(0) - the membrane proton channel. CF(1) has five subunits: alpha(3), beta(3), gamma(1), delta(1), epsilon(1). CF(0) has three main subunits: a, b and c.</text>
</comment>
<evidence type="ECO:0000256" key="10">
    <source>
        <dbReference type="RuleBase" id="RU003656"/>
    </source>
</evidence>
<dbReference type="Pfam" id="PF02823">
    <property type="entry name" value="ATP-synt_DE_N"/>
    <property type="match status" value="1"/>
</dbReference>
<keyword evidence="3 9" id="KW-0813">Transport</keyword>
<dbReference type="PANTHER" id="PTHR13822:SF10">
    <property type="entry name" value="ATP SYNTHASE EPSILON CHAIN, CHLOROPLASTIC"/>
    <property type="match status" value="1"/>
</dbReference>
<comment type="subcellular location">
    <subcellularLocation>
        <location evidence="1 9">Cell membrane</location>
        <topology evidence="1 9">Peripheral membrane protein</topology>
    </subcellularLocation>
</comment>
<evidence type="ECO:0000259" key="12">
    <source>
        <dbReference type="Pfam" id="PF02823"/>
    </source>
</evidence>
<evidence type="ECO:0000256" key="8">
    <source>
        <dbReference type="ARBA" id="ARBA00023310"/>
    </source>
</evidence>
<evidence type="ECO:0000313" key="14">
    <source>
        <dbReference type="Proteomes" id="UP000194903"/>
    </source>
</evidence>
<evidence type="ECO:0000256" key="9">
    <source>
        <dbReference type="HAMAP-Rule" id="MF_00530"/>
    </source>
</evidence>
<proteinExistence type="inferred from homology"/>
<dbReference type="Gene3D" id="2.60.15.10">
    <property type="entry name" value="F0F1 ATP synthase delta/epsilon subunit, N-terminal"/>
    <property type="match status" value="1"/>
</dbReference>
<comment type="function">
    <text evidence="9">Produces ATP from ADP in the presence of a proton gradient across the membrane.</text>
</comment>
<dbReference type="EMBL" id="NHOC01000005">
    <property type="protein sequence ID" value="OUM20518.1"/>
    <property type="molecule type" value="Genomic_DNA"/>
</dbReference>
<dbReference type="HAMAP" id="MF_00530">
    <property type="entry name" value="ATP_synth_epsil_bac"/>
    <property type="match status" value="1"/>
</dbReference>
<evidence type="ECO:0000256" key="5">
    <source>
        <dbReference type="ARBA" id="ARBA00023065"/>
    </source>
</evidence>
<dbReference type="PANTHER" id="PTHR13822">
    <property type="entry name" value="ATP SYNTHASE DELTA/EPSILON CHAIN"/>
    <property type="match status" value="1"/>
</dbReference>
<evidence type="ECO:0000256" key="3">
    <source>
        <dbReference type="ARBA" id="ARBA00022448"/>
    </source>
</evidence>
<dbReference type="GO" id="GO:0046933">
    <property type="term" value="F:proton-transporting ATP synthase activity, rotational mechanism"/>
    <property type="evidence" value="ECO:0007669"/>
    <property type="project" value="UniProtKB-UniRule"/>
</dbReference>